<evidence type="ECO:0000313" key="8">
    <source>
        <dbReference type="Proteomes" id="UP000327468"/>
    </source>
</evidence>
<dbReference type="Pfam" id="PF01755">
    <property type="entry name" value="Glyco_transf_25"/>
    <property type="match status" value="1"/>
</dbReference>
<keyword evidence="8" id="KW-1185">Reference proteome</keyword>
<dbReference type="InterPro" id="IPR032756">
    <property type="entry name" value="DUF4685"/>
</dbReference>
<dbReference type="Gene3D" id="3.90.550.10">
    <property type="entry name" value="Spore Coat Polysaccharide Biosynthesis Protein SpsA, Chain A"/>
    <property type="match status" value="1"/>
</dbReference>
<dbReference type="InterPro" id="IPR050757">
    <property type="entry name" value="Collagen_mod_GT25"/>
</dbReference>
<dbReference type="CDD" id="cd06532">
    <property type="entry name" value="Glyco_transf_25"/>
    <property type="match status" value="1"/>
</dbReference>
<dbReference type="Pfam" id="PF15737">
    <property type="entry name" value="DUF4685"/>
    <property type="match status" value="1"/>
</dbReference>
<gene>
    <name evidence="7" type="ORF">PHYPO_G00199120</name>
</gene>
<reference evidence="7 8" key="1">
    <citation type="submission" date="2019-06" db="EMBL/GenBank/DDBJ databases">
        <title>A chromosome-scale genome assembly of the striped catfish, Pangasianodon hypophthalmus.</title>
        <authorList>
            <person name="Wen M."/>
            <person name="Zahm M."/>
            <person name="Roques C."/>
            <person name="Cabau C."/>
            <person name="Klopp C."/>
            <person name="Donnadieu C."/>
            <person name="Jouanno E."/>
            <person name="Avarre J.-C."/>
            <person name="Campet M."/>
            <person name="Ha T.T.T."/>
            <person name="Dugue R."/>
            <person name="Lampietro C."/>
            <person name="Louis A."/>
            <person name="Herpin A."/>
            <person name="Echchiki A."/>
            <person name="Berthelot C."/>
            <person name="Parey E."/>
            <person name="Roest-Crollius H."/>
            <person name="Braasch I."/>
            <person name="Postlethwait J."/>
            <person name="Bobe J."/>
            <person name="Montfort J."/>
            <person name="Bouchez O."/>
            <person name="Begum T."/>
            <person name="Schartl M."/>
            <person name="Guiguen Y."/>
        </authorList>
    </citation>
    <scope>NUCLEOTIDE SEQUENCE [LARGE SCALE GENOMIC DNA]</scope>
    <source>
        <strain evidence="7 8">Indonesia</strain>
        <tissue evidence="7">Blood</tissue>
    </source>
</reference>
<organism evidence="7 8">
    <name type="scientific">Pangasianodon hypophthalmus</name>
    <name type="common">Striped catfish</name>
    <name type="synonym">Helicophagus hypophthalmus</name>
    <dbReference type="NCBI Taxonomy" id="310915"/>
    <lineage>
        <taxon>Eukaryota</taxon>
        <taxon>Metazoa</taxon>
        <taxon>Chordata</taxon>
        <taxon>Craniata</taxon>
        <taxon>Vertebrata</taxon>
        <taxon>Euteleostomi</taxon>
        <taxon>Actinopterygii</taxon>
        <taxon>Neopterygii</taxon>
        <taxon>Teleostei</taxon>
        <taxon>Ostariophysi</taxon>
        <taxon>Siluriformes</taxon>
        <taxon>Pangasiidae</taxon>
        <taxon>Pangasianodon</taxon>
    </lineage>
</organism>
<feature type="compositionally biased region" description="Low complexity" evidence="5">
    <location>
        <begin position="668"/>
        <end position="679"/>
    </location>
</feature>
<dbReference type="SUPFAM" id="SSF50156">
    <property type="entry name" value="PDZ domain-like"/>
    <property type="match status" value="1"/>
</dbReference>
<protein>
    <recommendedName>
        <fullName evidence="6">PDZ domain-containing protein</fullName>
    </recommendedName>
</protein>
<feature type="compositionally biased region" description="Basic and acidic residues" evidence="5">
    <location>
        <begin position="357"/>
        <end position="369"/>
    </location>
</feature>
<dbReference type="Pfam" id="PF00595">
    <property type="entry name" value="PDZ"/>
    <property type="match status" value="1"/>
</dbReference>
<feature type="region of interest" description="Disordered" evidence="5">
    <location>
        <begin position="1"/>
        <end position="22"/>
    </location>
</feature>
<evidence type="ECO:0000256" key="3">
    <source>
        <dbReference type="ARBA" id="ARBA00022824"/>
    </source>
</evidence>
<evidence type="ECO:0000259" key="6">
    <source>
        <dbReference type="PROSITE" id="PS50106"/>
    </source>
</evidence>
<dbReference type="InterPro" id="IPR002654">
    <property type="entry name" value="Glyco_trans_25"/>
</dbReference>
<dbReference type="EMBL" id="VFJC01000005">
    <property type="protein sequence ID" value="KAB5579800.1"/>
    <property type="molecule type" value="Genomic_DNA"/>
</dbReference>
<dbReference type="Gene3D" id="2.30.42.10">
    <property type="match status" value="1"/>
</dbReference>
<dbReference type="PANTHER" id="PTHR10730">
    <property type="entry name" value="PROCOLLAGEN-LYSINE,2-OXOGLUTARATE 5-DIOXYGENASE/GLYCOSYLTRANSFERASE 25 FAMILY MEMBER"/>
    <property type="match status" value="1"/>
</dbReference>
<feature type="region of interest" description="Disordered" evidence="5">
    <location>
        <begin position="1434"/>
        <end position="1482"/>
    </location>
</feature>
<feature type="region of interest" description="Disordered" evidence="5">
    <location>
        <begin position="664"/>
        <end position="692"/>
    </location>
</feature>
<dbReference type="InterPro" id="IPR001478">
    <property type="entry name" value="PDZ"/>
</dbReference>
<dbReference type="GO" id="GO:0050211">
    <property type="term" value="F:procollagen galactosyltransferase activity"/>
    <property type="evidence" value="ECO:0007669"/>
    <property type="project" value="TreeGrafter"/>
</dbReference>
<keyword evidence="4" id="KW-0325">Glycoprotein</keyword>
<comment type="caution">
    <text evidence="7">The sequence shown here is derived from an EMBL/GenBank/DDBJ whole genome shotgun (WGS) entry which is preliminary data.</text>
</comment>
<dbReference type="InterPro" id="IPR029044">
    <property type="entry name" value="Nucleotide-diphossugar_trans"/>
</dbReference>
<dbReference type="PROSITE" id="PS50106">
    <property type="entry name" value="PDZ"/>
    <property type="match status" value="1"/>
</dbReference>
<keyword evidence="2" id="KW-0732">Signal</keyword>
<feature type="domain" description="PDZ" evidence="6">
    <location>
        <begin position="780"/>
        <end position="849"/>
    </location>
</feature>
<dbReference type="Proteomes" id="UP000327468">
    <property type="component" value="Chromosome 4"/>
</dbReference>
<evidence type="ECO:0000256" key="4">
    <source>
        <dbReference type="ARBA" id="ARBA00023180"/>
    </source>
</evidence>
<dbReference type="SUPFAM" id="SSF53448">
    <property type="entry name" value="Nucleotide-diphospho-sugar transferases"/>
    <property type="match status" value="1"/>
</dbReference>
<feature type="region of interest" description="Disordered" evidence="5">
    <location>
        <begin position="357"/>
        <end position="378"/>
    </location>
</feature>
<feature type="region of interest" description="Disordered" evidence="5">
    <location>
        <begin position="407"/>
        <end position="473"/>
    </location>
</feature>
<feature type="compositionally biased region" description="Polar residues" evidence="5">
    <location>
        <begin position="680"/>
        <end position="692"/>
    </location>
</feature>
<evidence type="ECO:0000256" key="2">
    <source>
        <dbReference type="ARBA" id="ARBA00022729"/>
    </source>
</evidence>
<evidence type="ECO:0000256" key="1">
    <source>
        <dbReference type="ARBA" id="ARBA00006721"/>
    </source>
</evidence>
<evidence type="ECO:0000313" key="7">
    <source>
        <dbReference type="EMBL" id="KAB5579800.1"/>
    </source>
</evidence>
<dbReference type="PANTHER" id="PTHR10730:SF8">
    <property type="entry name" value="PROCOLLAGEN GALACTOSYLTRANSFERASE 2"/>
    <property type="match status" value="1"/>
</dbReference>
<evidence type="ECO:0000256" key="5">
    <source>
        <dbReference type="SAM" id="MobiDB-lite"/>
    </source>
</evidence>
<name>A0A5N5PJ80_PANHP</name>
<comment type="similarity">
    <text evidence="1">Belongs to the glycosyltransferase 25 family.</text>
</comment>
<sequence length="1482" mass="166045">MENFTTSGDGGTLLSKPTSSPRYWTPSKCFWRVARPEILVSKIEVDSLPINMKNVVQASEGEQKLRVGGNVVHEELQGLDSLESTFQRCFQKEQSPPDEPGREDISDILSCREGYKTEVAETEKPQTNKTTSAMLAEGQYQPPLPLTNKGLPPSYKEADWDTAVVFGSEFSFRSDLTLSPRHEQAKRLLERARLKARSQNQNSDHGTQATQKEVLELLPMGNPPPQIITTTHEQQVPLPVQMLDVRGRNSKRGAHLQRQSQLFSHVHFEDESKKEAERRYPDKVCKRGLVLMDSSLSKAQLPLTVSLGSKGLGSNQGSVGIPLAILTNQGDPSLETILCKDEPRKCEACGSILTPSHPKESWENAEEQRNSGNHWVTSGQSSHQIIQPNLLEGTMLTGSSSLDENVEAAGASDAGERVSAFGKLRRRSRKGENRAEASHGPYARGQDLLAQRRNSRTRSSLEEVAGPRSKPARGVTFATDSFIPTATTSRNYRDSAGIQLPIKSALKSGSKSRPIEQHGVKILPSAQEVERSPHHAVAAPQDVGAPSLVSQVSSGLTPCIKPSSLRYSSPVVTPVEPVDAHSPSEDPTCAASRPPECWPIVRGAAMSKTDDLRAELLRSEHRKAELQWDENLAASRRTLEREGRPKLSLRRFFSAMGLNSMGKMVKGSRSSSMEHLSLSTARASPSPTHKGQPLLQRTPSLQALNTESPLAQLRKASSVQSLQSPKKKYERSTILGELHLPLNLGPRDLHVKKGMENLDASQVSGPMGRIVQTFPDGSLLLELTRPVNAPFGFVISRGKGRPDSGIYVEQVGGSATDNIYTSLLGVGDEILEVNGEKVIGLSLDQIVAVSIHHPGAKQVPQPYIDCHILSVPVRDRSNTVLAMLLLQVSILLWFGVFRFDFSDALSDLEPIRTESALLKPKVMIAILARNSEHSLPFYLGCIERLDYPKDRIAIWAAADHSVDNTTAMLQEWVSGVEGLYHSVRFRTTEHGKSSYADELGPKHWPDSRFNHVMQLRQAALRSARAQWADYVLFADSDNLLTNPKVLSLLIAENRTLVAPMLESRTLYSNFWCGMTTQGYYKRTDSYIPIRNWKRVGCHAVPMIHSTMLLDLRRRASHALAFYPLHQLYPWILDDILAFSFSARQAGVQMFVCNREHYGYLPVPLRTQETLEDEVESFTHTLTEAMLDFALEPSRYLHAPSRNKDRMAFDEIYVINLMRRMDRRERMLRTLDVLGIEVTLTDAVDGKALNSSQLQVLGIEMLPSYQDPYSGRVLTKGEIGCFLSHYNIWKQVVERKQRQVLVLEDDIRFEPNFKSRLNTIMEDIRQKQLQWDLIYVGRKRLQVKNPERWVKGIKNLVYPDYSYWTLGYILSLQGAKKLLEAKPLGKMLPVDEFLPVMFNKHPTEEYLVHFKQRDLLAFSVEPLLLYPTHYTGEPGYSSDTETSTIWDNESMNTDWDRQRTHKKQNRGDAAPVPTSDGGSRDEL</sequence>
<accession>A0A5N5PJ80</accession>
<keyword evidence="3" id="KW-0256">Endoplasmic reticulum</keyword>
<dbReference type="FunFam" id="3.90.550.10:FF:000048">
    <property type="entry name" value="Glycosyltransferase 25 family member 1"/>
    <property type="match status" value="1"/>
</dbReference>
<feature type="compositionally biased region" description="Polar residues" evidence="5">
    <location>
        <begin position="1436"/>
        <end position="1452"/>
    </location>
</feature>
<proteinExistence type="inferred from homology"/>
<dbReference type="InterPro" id="IPR036034">
    <property type="entry name" value="PDZ_sf"/>
</dbReference>